<proteinExistence type="inferred from homology"/>
<dbReference type="GO" id="GO:0004113">
    <property type="term" value="F:2',3'-cyclic-nucleotide 3'-phosphodiesterase activity"/>
    <property type="evidence" value="ECO:0007669"/>
    <property type="project" value="InterPro"/>
</dbReference>
<comment type="function">
    <text evidence="2">Hydrolyzes RNA 2',3'-cyclic phosphodiester to an RNA 2'-phosphomonoester.</text>
</comment>
<name>A0A1F5SMM2_9BACT</name>
<evidence type="ECO:0000256" key="1">
    <source>
        <dbReference type="ARBA" id="ARBA00022801"/>
    </source>
</evidence>
<dbReference type="GO" id="GO:0008664">
    <property type="term" value="F:RNA 2',3'-cyclic 3'-phosphodiesterase activity"/>
    <property type="evidence" value="ECO:0007669"/>
    <property type="project" value="UniProtKB-EC"/>
</dbReference>
<comment type="similarity">
    <text evidence="2">Belongs to the 2H phosphoesterase superfamily. ThpR family.</text>
</comment>
<feature type="active site" description="Proton acceptor" evidence="2">
    <location>
        <position position="134"/>
    </location>
</feature>
<evidence type="ECO:0000256" key="2">
    <source>
        <dbReference type="HAMAP-Rule" id="MF_01940"/>
    </source>
</evidence>
<dbReference type="STRING" id="1797994.A2227_05115"/>
<sequence>MKNVKNKRLFIALNLPAEMKQSVKIFLDGIKESIPGVVWAHPLTLHITLHFLGDTGPEQAEKIKMEMQNLSGKYHPMEFALSGRLNAFPAMNNPKILYLELKQSNGNSALSLQKILGKNLSQWIKIDKRPWHPHITIGRIKEPSVFRLPVTVPLMRSGGFAVESFDLMESRLYLAGARYTVVEKFKLSL</sequence>
<dbReference type="PANTHER" id="PTHR35561:SF1">
    <property type="entry name" value="RNA 2',3'-CYCLIC PHOSPHODIESTERASE"/>
    <property type="match status" value="1"/>
</dbReference>
<dbReference type="EMBL" id="MFGB01000005">
    <property type="protein sequence ID" value="OGF27957.1"/>
    <property type="molecule type" value="Genomic_DNA"/>
</dbReference>
<comment type="catalytic activity">
    <reaction evidence="2">
        <text>a 3'-end 2',3'-cyclophospho-ribonucleotide-RNA + H2O = a 3'-end 2'-phospho-ribonucleotide-RNA + H(+)</text>
        <dbReference type="Rhea" id="RHEA:11828"/>
        <dbReference type="Rhea" id="RHEA-COMP:10464"/>
        <dbReference type="Rhea" id="RHEA-COMP:17353"/>
        <dbReference type="ChEBI" id="CHEBI:15377"/>
        <dbReference type="ChEBI" id="CHEBI:15378"/>
        <dbReference type="ChEBI" id="CHEBI:83064"/>
        <dbReference type="ChEBI" id="CHEBI:173113"/>
        <dbReference type="EC" id="3.1.4.58"/>
    </reaction>
</comment>
<comment type="caution">
    <text evidence="3">The sequence shown here is derived from an EMBL/GenBank/DDBJ whole genome shotgun (WGS) entry which is preliminary data.</text>
</comment>
<dbReference type="SUPFAM" id="SSF55144">
    <property type="entry name" value="LigT-like"/>
    <property type="match status" value="1"/>
</dbReference>
<dbReference type="GO" id="GO:0016874">
    <property type="term" value="F:ligase activity"/>
    <property type="evidence" value="ECO:0007669"/>
    <property type="project" value="UniProtKB-KW"/>
</dbReference>
<evidence type="ECO:0000313" key="4">
    <source>
        <dbReference type="Proteomes" id="UP000178367"/>
    </source>
</evidence>
<dbReference type="InterPro" id="IPR009097">
    <property type="entry name" value="Cyclic_Pdiesterase"/>
</dbReference>
<feature type="short sequence motif" description="HXTX 1" evidence="2">
    <location>
        <begin position="46"/>
        <end position="49"/>
    </location>
</feature>
<dbReference type="EC" id="3.1.4.58" evidence="2"/>
<reference evidence="3 4" key="1">
    <citation type="journal article" date="2016" name="Nat. Commun.">
        <title>Thousands of microbial genomes shed light on interconnected biogeochemical processes in an aquifer system.</title>
        <authorList>
            <person name="Anantharaman K."/>
            <person name="Brown C.T."/>
            <person name="Hug L.A."/>
            <person name="Sharon I."/>
            <person name="Castelle C.J."/>
            <person name="Probst A.J."/>
            <person name="Thomas B.C."/>
            <person name="Singh A."/>
            <person name="Wilkins M.J."/>
            <person name="Karaoz U."/>
            <person name="Brodie E.L."/>
            <person name="Williams K.H."/>
            <person name="Hubbard S.S."/>
            <person name="Banfield J.F."/>
        </authorList>
    </citation>
    <scope>NUCLEOTIDE SEQUENCE [LARGE SCALE GENOMIC DNA]</scope>
</reference>
<gene>
    <name evidence="3" type="ORF">A2227_05115</name>
</gene>
<dbReference type="AlphaFoldDB" id="A0A1F5SMM2"/>
<dbReference type="HAMAP" id="MF_01940">
    <property type="entry name" value="RNA_CPDase"/>
    <property type="match status" value="1"/>
</dbReference>
<accession>A0A1F5SMM2</accession>
<dbReference type="InterPro" id="IPR004175">
    <property type="entry name" value="RNA_CPDase"/>
</dbReference>
<keyword evidence="1 2" id="KW-0378">Hydrolase</keyword>
<dbReference type="PANTHER" id="PTHR35561">
    <property type="entry name" value="RNA 2',3'-CYCLIC PHOSPHODIESTERASE"/>
    <property type="match status" value="1"/>
</dbReference>
<evidence type="ECO:0000313" key="3">
    <source>
        <dbReference type="EMBL" id="OGF27957.1"/>
    </source>
</evidence>
<dbReference type="NCBIfam" id="TIGR02258">
    <property type="entry name" value="2_5_ligase"/>
    <property type="match status" value="1"/>
</dbReference>
<dbReference type="Gene3D" id="3.90.1140.10">
    <property type="entry name" value="Cyclic phosphodiesterase"/>
    <property type="match status" value="1"/>
</dbReference>
<dbReference type="Proteomes" id="UP000178367">
    <property type="component" value="Unassembled WGS sequence"/>
</dbReference>
<feature type="active site" description="Proton donor" evidence="2">
    <location>
        <position position="46"/>
    </location>
</feature>
<dbReference type="Pfam" id="PF13563">
    <property type="entry name" value="2_5_RNA_ligase2"/>
    <property type="match status" value="1"/>
</dbReference>
<organism evidence="3 4">
    <name type="scientific">Candidatus Falkowbacteria bacterium RIFOXYA2_FULL_47_19</name>
    <dbReference type="NCBI Taxonomy" id="1797994"/>
    <lineage>
        <taxon>Bacteria</taxon>
        <taxon>Candidatus Falkowiibacteriota</taxon>
    </lineage>
</organism>
<keyword evidence="3" id="KW-0436">Ligase</keyword>
<feature type="short sequence motif" description="HXTX 2" evidence="2">
    <location>
        <begin position="134"/>
        <end position="137"/>
    </location>
</feature>
<protein>
    <recommendedName>
        <fullName evidence="2">RNA 2',3'-cyclic phosphodiesterase</fullName>
        <shortName evidence="2">RNA 2',3'-CPDase</shortName>
        <ecNumber evidence="2">3.1.4.58</ecNumber>
    </recommendedName>
</protein>